<keyword evidence="2" id="KW-1185">Reference proteome</keyword>
<organism evidence="1 2">
    <name type="scientific">Staphylotrichum tortipilum</name>
    <dbReference type="NCBI Taxonomy" id="2831512"/>
    <lineage>
        <taxon>Eukaryota</taxon>
        <taxon>Fungi</taxon>
        <taxon>Dikarya</taxon>
        <taxon>Ascomycota</taxon>
        <taxon>Pezizomycotina</taxon>
        <taxon>Sordariomycetes</taxon>
        <taxon>Sordariomycetidae</taxon>
        <taxon>Sordariales</taxon>
        <taxon>Chaetomiaceae</taxon>
        <taxon>Staphylotrichum</taxon>
    </lineage>
</organism>
<reference evidence="1" key="1">
    <citation type="journal article" date="2023" name="Mol. Phylogenet. Evol.">
        <title>Genome-scale phylogeny and comparative genomics of the fungal order Sordariales.</title>
        <authorList>
            <person name="Hensen N."/>
            <person name="Bonometti L."/>
            <person name="Westerberg I."/>
            <person name="Brannstrom I.O."/>
            <person name="Guillou S."/>
            <person name="Cros-Aarteil S."/>
            <person name="Calhoun S."/>
            <person name="Haridas S."/>
            <person name="Kuo A."/>
            <person name="Mondo S."/>
            <person name="Pangilinan J."/>
            <person name="Riley R."/>
            <person name="LaButti K."/>
            <person name="Andreopoulos B."/>
            <person name="Lipzen A."/>
            <person name="Chen C."/>
            <person name="Yan M."/>
            <person name="Daum C."/>
            <person name="Ng V."/>
            <person name="Clum A."/>
            <person name="Steindorff A."/>
            <person name="Ohm R.A."/>
            <person name="Martin F."/>
            <person name="Silar P."/>
            <person name="Natvig D.O."/>
            <person name="Lalanne C."/>
            <person name="Gautier V."/>
            <person name="Ament-Velasquez S.L."/>
            <person name="Kruys A."/>
            <person name="Hutchinson M.I."/>
            <person name="Powell A.J."/>
            <person name="Barry K."/>
            <person name="Miller A.N."/>
            <person name="Grigoriev I.V."/>
            <person name="Debuchy R."/>
            <person name="Gladieux P."/>
            <person name="Hiltunen Thoren M."/>
            <person name="Johannesson H."/>
        </authorList>
    </citation>
    <scope>NUCLEOTIDE SEQUENCE</scope>
    <source>
        <strain evidence="1">CBS 103.79</strain>
    </source>
</reference>
<accession>A0AAN6MG52</accession>
<dbReference type="Proteomes" id="UP001303889">
    <property type="component" value="Unassembled WGS sequence"/>
</dbReference>
<dbReference type="EMBL" id="MU855704">
    <property type="protein sequence ID" value="KAK3900120.1"/>
    <property type="molecule type" value="Genomic_DNA"/>
</dbReference>
<comment type="caution">
    <text evidence="1">The sequence shown here is derived from an EMBL/GenBank/DDBJ whole genome shotgun (WGS) entry which is preliminary data.</text>
</comment>
<sequence>MGYHYLTVDYRHQDLPTNSAVISSLQAQTASSSTPLYQKPGFHGYFAGSMPAVGGAAQTTPGRMGVYPGKASLDEEYASYQSTLKEIFQNIRDVVLAPASDALIKASGWLLSHIVELGMFFPNKDRTSLTAHAMWHDFNHAWLAMLQRQKVMMESGQQLQYGQTLIPKEGLKKMSHDLVRLCDSIEPYKLVNYRYGVWKEQIISSRCVRLPLHECVLLTMCC</sequence>
<evidence type="ECO:0000313" key="1">
    <source>
        <dbReference type="EMBL" id="KAK3900120.1"/>
    </source>
</evidence>
<evidence type="ECO:0000313" key="2">
    <source>
        <dbReference type="Proteomes" id="UP001303889"/>
    </source>
</evidence>
<proteinExistence type="predicted"/>
<dbReference type="AlphaFoldDB" id="A0AAN6MG52"/>
<name>A0AAN6MG52_9PEZI</name>
<protein>
    <submittedName>
        <fullName evidence="1">Uncharacterized protein</fullName>
    </submittedName>
</protein>
<gene>
    <name evidence="1" type="ORF">C8A05DRAFT_17538</name>
</gene>
<reference evidence="1" key="2">
    <citation type="submission" date="2023-05" db="EMBL/GenBank/DDBJ databases">
        <authorList>
            <consortium name="Lawrence Berkeley National Laboratory"/>
            <person name="Steindorff A."/>
            <person name="Hensen N."/>
            <person name="Bonometti L."/>
            <person name="Westerberg I."/>
            <person name="Brannstrom I.O."/>
            <person name="Guillou S."/>
            <person name="Cros-Aarteil S."/>
            <person name="Calhoun S."/>
            <person name="Haridas S."/>
            <person name="Kuo A."/>
            <person name="Mondo S."/>
            <person name="Pangilinan J."/>
            <person name="Riley R."/>
            <person name="Labutti K."/>
            <person name="Andreopoulos B."/>
            <person name="Lipzen A."/>
            <person name="Chen C."/>
            <person name="Yanf M."/>
            <person name="Daum C."/>
            <person name="Ng V."/>
            <person name="Clum A."/>
            <person name="Ohm R."/>
            <person name="Martin F."/>
            <person name="Silar P."/>
            <person name="Natvig D."/>
            <person name="Lalanne C."/>
            <person name="Gautier V."/>
            <person name="Ament-Velasquez S.L."/>
            <person name="Kruys A."/>
            <person name="Hutchinson M.I."/>
            <person name="Powell A.J."/>
            <person name="Barry K."/>
            <person name="Miller A.N."/>
            <person name="Grigoriev I.V."/>
            <person name="Debuchy R."/>
            <person name="Gladieux P."/>
            <person name="Thoren M.H."/>
            <person name="Johannesson H."/>
        </authorList>
    </citation>
    <scope>NUCLEOTIDE SEQUENCE</scope>
    <source>
        <strain evidence="1">CBS 103.79</strain>
    </source>
</reference>